<comment type="caution">
    <text evidence="1">The sequence shown here is derived from an EMBL/GenBank/DDBJ whole genome shotgun (WGS) entry which is preliminary data.</text>
</comment>
<protein>
    <submittedName>
        <fullName evidence="1">Uncharacterized protein</fullName>
    </submittedName>
</protein>
<accession>A0A8S9S2S3</accession>
<evidence type="ECO:0000313" key="2">
    <source>
        <dbReference type="Proteomes" id="UP000712600"/>
    </source>
</evidence>
<gene>
    <name evidence="1" type="ORF">F2Q69_00029405</name>
</gene>
<reference evidence="1" key="1">
    <citation type="submission" date="2019-12" db="EMBL/GenBank/DDBJ databases">
        <title>Genome sequencing and annotation of Brassica cretica.</title>
        <authorList>
            <person name="Studholme D.J."/>
            <person name="Sarris P."/>
        </authorList>
    </citation>
    <scope>NUCLEOTIDE SEQUENCE</scope>
    <source>
        <strain evidence="1">PFS-109/04</strain>
        <tissue evidence="1">Leaf</tissue>
    </source>
</reference>
<organism evidence="1 2">
    <name type="scientific">Brassica cretica</name>
    <name type="common">Mustard</name>
    <dbReference type="NCBI Taxonomy" id="69181"/>
    <lineage>
        <taxon>Eukaryota</taxon>
        <taxon>Viridiplantae</taxon>
        <taxon>Streptophyta</taxon>
        <taxon>Embryophyta</taxon>
        <taxon>Tracheophyta</taxon>
        <taxon>Spermatophyta</taxon>
        <taxon>Magnoliopsida</taxon>
        <taxon>eudicotyledons</taxon>
        <taxon>Gunneridae</taxon>
        <taxon>Pentapetalae</taxon>
        <taxon>rosids</taxon>
        <taxon>malvids</taxon>
        <taxon>Brassicales</taxon>
        <taxon>Brassicaceae</taxon>
        <taxon>Brassiceae</taxon>
        <taxon>Brassica</taxon>
    </lineage>
</organism>
<dbReference type="Proteomes" id="UP000712600">
    <property type="component" value="Unassembled WGS sequence"/>
</dbReference>
<dbReference type="EMBL" id="QGKX02000088">
    <property type="protein sequence ID" value="KAF3586254.1"/>
    <property type="molecule type" value="Genomic_DNA"/>
</dbReference>
<name>A0A8S9S2S3_BRACR</name>
<evidence type="ECO:0000313" key="1">
    <source>
        <dbReference type="EMBL" id="KAF3586254.1"/>
    </source>
</evidence>
<sequence>MIDDRIDKLTQSLKQMEVDRKIREELRLDSQRLREEFLKRPYGESQAHNAFIPKRFEDLKLNGGIRLRRIPIKLTYDKSRFKKRKRRHMRENCDPSVTQKQEISTSSLRLGVKSVGMKKHYHQKKRKTQVKLAQACKSLGMFLDSPSFRDPKDCTKICVVKRQIIDTGVRRETHLFWYEFTSHEPTDIDGHVDTRIGDQSIFAEEIKALKHDDPDAAMDSLQDEISMSSESGRTNKCKSPVELSYAQHQSGQRRFHKVLFKVRLRRSYKVTAEKVGKDGNTFAQDADSLRVKRSWYLKRGVIWRCFHGARVKGLAHFSNEISLMRLDKGVMEVGTLQNHLTPHTRRDRVKKTHRKLHLKKKRLMVAKVMEY</sequence>
<proteinExistence type="predicted"/>
<dbReference type="AlphaFoldDB" id="A0A8S9S2S3"/>